<proteinExistence type="predicted"/>
<dbReference type="KEGG" id="mint:C7M51_04418"/>
<organism evidence="1 2">
    <name type="scientific">Mixta intestinalis</name>
    <dbReference type="NCBI Taxonomy" id="1615494"/>
    <lineage>
        <taxon>Bacteria</taxon>
        <taxon>Pseudomonadati</taxon>
        <taxon>Pseudomonadota</taxon>
        <taxon>Gammaproteobacteria</taxon>
        <taxon>Enterobacterales</taxon>
        <taxon>Erwiniaceae</taxon>
        <taxon>Mixta</taxon>
    </lineage>
</organism>
<dbReference type="EMBL" id="CP028272">
    <property type="protein sequence ID" value="QHM74057.1"/>
    <property type="molecule type" value="Genomic_DNA"/>
</dbReference>
<geneLocation type="plasmid" evidence="1 2">
    <name>unnamed1</name>
</geneLocation>
<keyword evidence="2" id="KW-1185">Reference proteome</keyword>
<accession>A0A6P1Q7P5</accession>
<dbReference type="Proteomes" id="UP000464053">
    <property type="component" value="Plasmid unnamed1"/>
</dbReference>
<evidence type="ECO:0000313" key="2">
    <source>
        <dbReference type="Proteomes" id="UP000464053"/>
    </source>
</evidence>
<protein>
    <submittedName>
        <fullName evidence="1">Uncharacterized protein</fullName>
    </submittedName>
</protein>
<sequence length="62" mass="7105">MPGRCGKHINISTGTHACQMWETHQHQERAHVCQMWEIRQLYELNTILTGMGNTSTFQAGFS</sequence>
<reference evidence="1 2" key="1">
    <citation type="submission" date="2018-03" db="EMBL/GenBank/DDBJ databases">
        <title>Pantoea intestinalis SRCM103226 isolated form the mealworm.</title>
        <authorList>
            <person name="Jeong D.-Y."/>
            <person name="Kim J.W."/>
        </authorList>
    </citation>
    <scope>NUCLEOTIDE SEQUENCE [LARGE SCALE GENOMIC DNA]</scope>
    <source>
        <strain evidence="1 2">SRCM103226</strain>
        <plasmid evidence="1 2">unnamed1</plasmid>
    </source>
</reference>
<gene>
    <name evidence="1" type="ORF">C7M51_04418</name>
</gene>
<name>A0A6P1Q7P5_9GAMM</name>
<dbReference type="AlphaFoldDB" id="A0A6P1Q7P5"/>
<evidence type="ECO:0000313" key="1">
    <source>
        <dbReference type="EMBL" id="QHM74057.1"/>
    </source>
</evidence>
<keyword evidence="1" id="KW-0614">Plasmid</keyword>